<accession>A0AAV7R1W3</accession>
<comment type="caution">
    <text evidence="1">The sequence shown here is derived from an EMBL/GenBank/DDBJ whole genome shotgun (WGS) entry which is preliminary data.</text>
</comment>
<evidence type="ECO:0000313" key="1">
    <source>
        <dbReference type="EMBL" id="KAJ1145652.1"/>
    </source>
</evidence>
<protein>
    <submittedName>
        <fullName evidence="1">Uncharacterized protein</fullName>
    </submittedName>
</protein>
<keyword evidence="2" id="KW-1185">Reference proteome</keyword>
<name>A0AAV7R1W3_PLEWA</name>
<sequence>MRLRTFFRVRERRRERAASRSRVLVLPRLYGCPVARADKAEPPESPKAPENKACTAPECARCRREEVGCASTATGSRVIRDRGVRKQVRI</sequence>
<proteinExistence type="predicted"/>
<gene>
    <name evidence="1" type="ORF">NDU88_011938</name>
</gene>
<dbReference type="AlphaFoldDB" id="A0AAV7R1W3"/>
<dbReference type="Proteomes" id="UP001066276">
    <property type="component" value="Chromosome 6"/>
</dbReference>
<reference evidence="1" key="1">
    <citation type="journal article" date="2022" name="bioRxiv">
        <title>Sequencing and chromosome-scale assembly of the giantPleurodeles waltlgenome.</title>
        <authorList>
            <person name="Brown T."/>
            <person name="Elewa A."/>
            <person name="Iarovenko S."/>
            <person name="Subramanian E."/>
            <person name="Araus A.J."/>
            <person name="Petzold A."/>
            <person name="Susuki M."/>
            <person name="Suzuki K.-i.T."/>
            <person name="Hayashi T."/>
            <person name="Toyoda A."/>
            <person name="Oliveira C."/>
            <person name="Osipova E."/>
            <person name="Leigh N.D."/>
            <person name="Simon A."/>
            <person name="Yun M.H."/>
        </authorList>
    </citation>
    <scope>NUCLEOTIDE SEQUENCE</scope>
    <source>
        <strain evidence="1">20211129_DDA</strain>
        <tissue evidence="1">Liver</tissue>
    </source>
</reference>
<dbReference type="EMBL" id="JANPWB010000010">
    <property type="protein sequence ID" value="KAJ1145652.1"/>
    <property type="molecule type" value="Genomic_DNA"/>
</dbReference>
<organism evidence="1 2">
    <name type="scientific">Pleurodeles waltl</name>
    <name type="common">Iberian ribbed newt</name>
    <dbReference type="NCBI Taxonomy" id="8319"/>
    <lineage>
        <taxon>Eukaryota</taxon>
        <taxon>Metazoa</taxon>
        <taxon>Chordata</taxon>
        <taxon>Craniata</taxon>
        <taxon>Vertebrata</taxon>
        <taxon>Euteleostomi</taxon>
        <taxon>Amphibia</taxon>
        <taxon>Batrachia</taxon>
        <taxon>Caudata</taxon>
        <taxon>Salamandroidea</taxon>
        <taxon>Salamandridae</taxon>
        <taxon>Pleurodelinae</taxon>
        <taxon>Pleurodeles</taxon>
    </lineage>
</organism>
<evidence type="ECO:0000313" key="2">
    <source>
        <dbReference type="Proteomes" id="UP001066276"/>
    </source>
</evidence>